<feature type="binding site" evidence="4">
    <location>
        <position position="77"/>
    </location>
    <ligand>
        <name>cyanocob(III)alamin</name>
        <dbReference type="ChEBI" id="CHEBI:17439"/>
    </ligand>
</feature>
<dbReference type="OrthoDB" id="6062445at2759"/>
<keyword evidence="5" id="KW-1015">Disulfide bond</keyword>
<dbReference type="Gene3D" id="1.50.10.20">
    <property type="match status" value="1"/>
</dbReference>
<gene>
    <name evidence="6" type="ORF">MCOR_51179</name>
</gene>
<keyword evidence="2" id="KW-0964">Secreted</keyword>
<evidence type="ECO:0008006" key="8">
    <source>
        <dbReference type="Google" id="ProtNLM"/>
    </source>
</evidence>
<feature type="disulfide bond" evidence="5">
    <location>
        <begin position="51"/>
        <end position="88"/>
    </location>
</feature>
<accession>A0A6J8EEK6</accession>
<organism evidence="6 7">
    <name type="scientific">Mytilus coruscus</name>
    <name type="common">Sea mussel</name>
    <dbReference type="NCBI Taxonomy" id="42192"/>
    <lineage>
        <taxon>Eukaryota</taxon>
        <taxon>Metazoa</taxon>
        <taxon>Spiralia</taxon>
        <taxon>Lophotrochozoa</taxon>
        <taxon>Mollusca</taxon>
        <taxon>Bivalvia</taxon>
        <taxon>Autobranchia</taxon>
        <taxon>Pteriomorphia</taxon>
        <taxon>Mytilida</taxon>
        <taxon>Mytiloidea</taxon>
        <taxon>Mytilidae</taxon>
        <taxon>Mytilinae</taxon>
        <taxon>Mytilus</taxon>
    </lineage>
</organism>
<comment type="subcellular location">
    <subcellularLocation>
        <location evidence="1">Secreted</location>
    </subcellularLocation>
</comment>
<feature type="binding site" evidence="4">
    <location>
        <position position="117"/>
    </location>
    <ligand>
        <name>cyanocob(III)alamin</name>
        <dbReference type="ChEBI" id="CHEBI:17439"/>
    </ligand>
</feature>
<keyword evidence="4" id="KW-0170">Cobalt</keyword>
<dbReference type="InterPro" id="IPR008930">
    <property type="entry name" value="Terpenoid_cyclase/PrenylTrfase"/>
</dbReference>
<evidence type="ECO:0000256" key="4">
    <source>
        <dbReference type="PIRSR" id="PIRSR602157-1"/>
    </source>
</evidence>
<proteinExistence type="predicted"/>
<reference evidence="6 7" key="1">
    <citation type="submission" date="2020-06" db="EMBL/GenBank/DDBJ databases">
        <authorList>
            <person name="Li R."/>
            <person name="Bekaert M."/>
        </authorList>
    </citation>
    <scope>NUCLEOTIDE SEQUENCE [LARGE SCALE GENOMIC DNA]</scope>
    <source>
        <strain evidence="7">wild</strain>
    </source>
</reference>
<dbReference type="SUPFAM" id="SSF48239">
    <property type="entry name" value="Terpenoid cyclases/Protein prenyltransferases"/>
    <property type="match status" value="1"/>
</dbReference>
<dbReference type="Proteomes" id="UP000507470">
    <property type="component" value="Unassembled WGS sequence"/>
</dbReference>
<dbReference type="PANTHER" id="PTHR10559">
    <property type="entry name" value="TRANSCOBALAMIN-1/GASTRIC INTRINSIC FACTOR"/>
    <property type="match status" value="1"/>
</dbReference>
<dbReference type="PANTHER" id="PTHR10559:SF18">
    <property type="entry name" value="TRANSCOBALAMIN II"/>
    <property type="match status" value="1"/>
</dbReference>
<dbReference type="InterPro" id="IPR002157">
    <property type="entry name" value="Cbl-bd_prot"/>
</dbReference>
<evidence type="ECO:0000256" key="3">
    <source>
        <dbReference type="ARBA" id="ARBA00022729"/>
    </source>
</evidence>
<evidence type="ECO:0000256" key="2">
    <source>
        <dbReference type="ARBA" id="ARBA00022525"/>
    </source>
</evidence>
<name>A0A6J8EEK6_MYTCO</name>
<dbReference type="GO" id="GO:0015889">
    <property type="term" value="P:cobalamin transport"/>
    <property type="evidence" value="ECO:0007669"/>
    <property type="project" value="InterPro"/>
</dbReference>
<evidence type="ECO:0000256" key="5">
    <source>
        <dbReference type="PIRSR" id="PIRSR602157-2"/>
    </source>
</evidence>
<dbReference type="AlphaFoldDB" id="A0A6J8EEK6"/>
<dbReference type="Pfam" id="PF01122">
    <property type="entry name" value="Cobalamin_bind"/>
    <property type="match status" value="1"/>
</dbReference>
<protein>
    <recommendedName>
        <fullName evidence="8">Alpha-macroglobulin-like TED domain-containing protein</fullName>
    </recommendedName>
</protein>
<keyword evidence="3" id="KW-0732">Signal</keyword>
<dbReference type="EMBL" id="CACVKT020008944">
    <property type="protein sequence ID" value="CAC5418768.1"/>
    <property type="molecule type" value="Genomic_DNA"/>
</dbReference>
<evidence type="ECO:0000313" key="7">
    <source>
        <dbReference type="Proteomes" id="UP000507470"/>
    </source>
</evidence>
<dbReference type="GO" id="GO:0005615">
    <property type="term" value="C:extracellular space"/>
    <property type="evidence" value="ECO:0007669"/>
    <property type="project" value="TreeGrafter"/>
</dbReference>
<evidence type="ECO:0000256" key="1">
    <source>
        <dbReference type="ARBA" id="ARBA00004613"/>
    </source>
</evidence>
<sequence length="167" mass="18540">MRVDGLTATCQDPKNFYGHNLIDKLQNHLNVSSQHFQSNKFAYALVVLALCNANATVDAAYLKDISTPNGNYRFGVDEAAMVYLAYACVNDAAYSTQSKAALEYILQKRDSKGSYGNEYSTALAVQTLYNALQNLQAADSSFSEIGHRQVKKTKDFPNSSSLQRYRN</sequence>
<evidence type="ECO:0000313" key="6">
    <source>
        <dbReference type="EMBL" id="CAC5418768.1"/>
    </source>
</evidence>
<dbReference type="GO" id="GO:0031419">
    <property type="term" value="F:cobalamin binding"/>
    <property type="evidence" value="ECO:0007669"/>
    <property type="project" value="InterPro"/>
</dbReference>
<keyword evidence="7" id="KW-1185">Reference proteome</keyword>
<dbReference type="InterPro" id="IPR051588">
    <property type="entry name" value="Cobalamin_Transport"/>
</dbReference>